<evidence type="ECO:0000256" key="9">
    <source>
        <dbReference type="ARBA" id="ARBA00075216"/>
    </source>
</evidence>
<feature type="domain" description="Cobalamin adenosyltransferase-like" evidence="11">
    <location>
        <begin position="45"/>
        <end position="214"/>
    </location>
</feature>
<dbReference type="InterPro" id="IPR036451">
    <property type="entry name" value="CblAdoTrfase-like_sf"/>
</dbReference>
<comment type="caution">
    <text evidence="12">The sequence shown here is derived from an EMBL/GenBank/DDBJ whole genome shotgun (WGS) entry which is preliminary data.</text>
</comment>
<evidence type="ECO:0000256" key="1">
    <source>
        <dbReference type="ARBA" id="ARBA00007487"/>
    </source>
</evidence>
<dbReference type="PANTHER" id="PTHR12213">
    <property type="entry name" value="CORRINOID ADENOSYLTRANSFERASE"/>
    <property type="match status" value="1"/>
</dbReference>
<dbReference type="Gene3D" id="1.20.1200.10">
    <property type="entry name" value="Cobalamin adenosyltransferase-like"/>
    <property type="match status" value="1"/>
</dbReference>
<comment type="catalytic activity">
    <reaction evidence="6">
        <text>cob(I)alamin-[corrinoid adenosyltransferase] + ATP = apo-[corrinoid adenosyltransferase] + adenosylcob(III)alamin + triphosphate</text>
        <dbReference type="Rhea" id="RHEA:56796"/>
        <dbReference type="Rhea" id="RHEA-COMP:14743"/>
        <dbReference type="Rhea" id="RHEA-COMP:14744"/>
        <dbReference type="ChEBI" id="CHEBI:18036"/>
        <dbReference type="ChEBI" id="CHEBI:18408"/>
        <dbReference type="ChEBI" id="CHEBI:30616"/>
        <dbReference type="ChEBI" id="CHEBI:60488"/>
        <dbReference type="ChEBI" id="CHEBI:83228"/>
    </reaction>
    <physiologicalReaction direction="left-to-right" evidence="6">
        <dbReference type="Rhea" id="RHEA:56797"/>
    </physiologicalReaction>
</comment>
<keyword evidence="5 10" id="KW-0067">ATP-binding</keyword>
<evidence type="ECO:0000259" key="11">
    <source>
        <dbReference type="Pfam" id="PF01923"/>
    </source>
</evidence>
<gene>
    <name evidence="12" type="ORF">AGERDE_LOCUS3920</name>
</gene>
<organism evidence="12 13">
    <name type="scientific">Ambispora gerdemannii</name>
    <dbReference type="NCBI Taxonomy" id="144530"/>
    <lineage>
        <taxon>Eukaryota</taxon>
        <taxon>Fungi</taxon>
        <taxon>Fungi incertae sedis</taxon>
        <taxon>Mucoromycota</taxon>
        <taxon>Glomeromycotina</taxon>
        <taxon>Glomeromycetes</taxon>
        <taxon>Archaeosporales</taxon>
        <taxon>Ambisporaceae</taxon>
        <taxon>Ambispora</taxon>
    </lineage>
</organism>
<dbReference type="InterPro" id="IPR016030">
    <property type="entry name" value="CblAdoTrfase-like"/>
</dbReference>
<keyword evidence="13" id="KW-1185">Reference proteome</keyword>
<evidence type="ECO:0000256" key="10">
    <source>
        <dbReference type="RuleBase" id="RU366026"/>
    </source>
</evidence>
<comment type="subunit">
    <text evidence="2">Homotrimer.</text>
</comment>
<dbReference type="NCBIfam" id="TIGR00636">
    <property type="entry name" value="PduO_Nterm"/>
    <property type="match status" value="1"/>
</dbReference>
<dbReference type="AlphaFoldDB" id="A0A9N8WTG4"/>
<dbReference type="FunFam" id="1.20.1200.10:FF:000001">
    <property type="entry name" value="Cob(I)yrinic acid a,c-diamide adenosyltransferase"/>
    <property type="match status" value="1"/>
</dbReference>
<dbReference type="OrthoDB" id="549173at2759"/>
<evidence type="ECO:0000313" key="12">
    <source>
        <dbReference type="EMBL" id="CAG8494387.1"/>
    </source>
</evidence>
<dbReference type="Pfam" id="PF01923">
    <property type="entry name" value="Cob_adeno_trans"/>
    <property type="match status" value="1"/>
</dbReference>
<proteinExistence type="inferred from homology"/>
<evidence type="ECO:0000256" key="5">
    <source>
        <dbReference type="ARBA" id="ARBA00022840"/>
    </source>
</evidence>
<dbReference type="Proteomes" id="UP000789831">
    <property type="component" value="Unassembled WGS sequence"/>
</dbReference>
<evidence type="ECO:0000256" key="3">
    <source>
        <dbReference type="ARBA" id="ARBA00022679"/>
    </source>
</evidence>
<sequence length="248" mass="28083">MTTSQASLFFATTIKRTYLCRAWTVTGLLRQRTLVGCQSRKKSSVYTRTGDKGTSSLYSGERRPKSDNIFHALGDVDELNSSIGIAHHYCKKAQNGLEDRLIWIQCKLIELSSNIATPRTTSRENKLSHTAFDPTSVDTLESWIDELDAQLPLLKNFILPSGGESAIFLHQCRSICRRAERATVDLTENGTADPDVQRYLNRLSDFFFVAARYAAKVDGAKENYYEQRRKDKESILVTRELKEDNSNS</sequence>
<dbReference type="GO" id="GO:0008817">
    <property type="term" value="F:corrinoid adenosyltransferase activity"/>
    <property type="evidence" value="ECO:0007669"/>
    <property type="project" value="TreeGrafter"/>
</dbReference>
<evidence type="ECO:0000256" key="8">
    <source>
        <dbReference type="ARBA" id="ARBA00071654"/>
    </source>
</evidence>
<dbReference type="PANTHER" id="PTHR12213:SF0">
    <property type="entry name" value="CORRINOID ADENOSYLTRANSFERASE MMAB"/>
    <property type="match status" value="1"/>
</dbReference>
<comment type="function">
    <text evidence="7">Converts cob(I)alamin to adenosylcobalamin (adenosylcob(III)alamin), a coenzyme for methylmalonyl-CoA mutase, therefore participates in the final step of the vitamin B12 conversion. Generates adenosylcobalamin (AdoCbl) and directly delivers the cofactor to MUT in a transfer that is stimulated by ATP-binding to MMAB and gated by MMAA.</text>
</comment>
<dbReference type="EMBL" id="CAJVPL010000414">
    <property type="protein sequence ID" value="CAG8494387.1"/>
    <property type="molecule type" value="Genomic_DNA"/>
</dbReference>
<evidence type="ECO:0000256" key="2">
    <source>
        <dbReference type="ARBA" id="ARBA00011233"/>
    </source>
</evidence>
<keyword evidence="4 10" id="KW-0547">Nucleotide-binding</keyword>
<evidence type="ECO:0000256" key="6">
    <source>
        <dbReference type="ARBA" id="ARBA00051988"/>
    </source>
</evidence>
<dbReference type="SUPFAM" id="SSF89028">
    <property type="entry name" value="Cobalamin adenosyltransferase-like"/>
    <property type="match status" value="1"/>
</dbReference>
<dbReference type="InterPro" id="IPR029499">
    <property type="entry name" value="PduO-typ"/>
</dbReference>
<dbReference type="GO" id="GO:0009235">
    <property type="term" value="P:cobalamin metabolic process"/>
    <property type="evidence" value="ECO:0007669"/>
    <property type="project" value="UniProtKB-ARBA"/>
</dbReference>
<reference evidence="12" key="1">
    <citation type="submission" date="2021-06" db="EMBL/GenBank/DDBJ databases">
        <authorList>
            <person name="Kallberg Y."/>
            <person name="Tangrot J."/>
            <person name="Rosling A."/>
        </authorList>
    </citation>
    <scope>NUCLEOTIDE SEQUENCE</scope>
    <source>
        <strain evidence="12">MT106</strain>
    </source>
</reference>
<evidence type="ECO:0000256" key="7">
    <source>
        <dbReference type="ARBA" id="ARBA00056747"/>
    </source>
</evidence>
<evidence type="ECO:0000313" key="13">
    <source>
        <dbReference type="Proteomes" id="UP000789831"/>
    </source>
</evidence>
<accession>A0A9N8WTG4</accession>
<protein>
    <recommendedName>
        <fullName evidence="8">Corrinoid adenosyltransferase MMAB</fullName>
    </recommendedName>
    <alternativeName>
        <fullName evidence="9">ATP:co(I)rrinoid adenosyltransferase MMAB</fullName>
    </alternativeName>
</protein>
<name>A0A9N8WTG4_9GLOM</name>
<evidence type="ECO:0000256" key="4">
    <source>
        <dbReference type="ARBA" id="ARBA00022741"/>
    </source>
</evidence>
<comment type="similarity">
    <text evidence="1 10">Belongs to the Cob(I)alamin adenosyltransferase family.</text>
</comment>
<keyword evidence="3 10" id="KW-0808">Transferase</keyword>
<dbReference type="GO" id="GO:0005524">
    <property type="term" value="F:ATP binding"/>
    <property type="evidence" value="ECO:0007669"/>
    <property type="project" value="UniProtKB-UniRule"/>
</dbReference>